<dbReference type="AlphaFoldDB" id="A0A2Z5ZG95"/>
<accession>A0A2Z5ZG95</accession>
<sequence>MWLGLRDQAPFARANGAIVFQRVYHAHRHAQTASALPRPRVGC</sequence>
<name>A0A2Z5ZG95_9PROT</name>
<dbReference type="KEGG" id="aot:AcetOri_orf01870"/>
<protein>
    <submittedName>
        <fullName evidence="1">Uncharacterized protein</fullName>
    </submittedName>
</protein>
<evidence type="ECO:0000313" key="2">
    <source>
        <dbReference type="Proteomes" id="UP000270034"/>
    </source>
</evidence>
<dbReference type="EMBL" id="AP018515">
    <property type="protein sequence ID" value="BBC79598.1"/>
    <property type="molecule type" value="Genomic_DNA"/>
</dbReference>
<evidence type="ECO:0000313" key="1">
    <source>
        <dbReference type="EMBL" id="BBC79598.1"/>
    </source>
</evidence>
<organism evidence="1 2">
    <name type="scientific">Acetobacter orientalis</name>
    <dbReference type="NCBI Taxonomy" id="146474"/>
    <lineage>
        <taxon>Bacteria</taxon>
        <taxon>Pseudomonadati</taxon>
        <taxon>Pseudomonadota</taxon>
        <taxon>Alphaproteobacteria</taxon>
        <taxon>Acetobacterales</taxon>
        <taxon>Acetobacteraceae</taxon>
        <taxon>Acetobacter</taxon>
    </lineage>
</organism>
<dbReference type="Proteomes" id="UP000270034">
    <property type="component" value="Chromosome"/>
</dbReference>
<reference evidence="1 2" key="1">
    <citation type="submission" date="2018-02" db="EMBL/GenBank/DDBJ databases">
        <title>Acetobacter orientalis genome.</title>
        <authorList>
            <person name="Nakashima N."/>
            <person name="Tamura T."/>
        </authorList>
    </citation>
    <scope>NUCLEOTIDE SEQUENCE [LARGE SCALE GENOMIC DNA]</scope>
    <source>
        <strain evidence="1 2">FAN1</strain>
    </source>
</reference>
<proteinExistence type="predicted"/>
<gene>
    <name evidence="1" type="ORF">AcetOrient_orf01870</name>
</gene>